<reference evidence="1" key="1">
    <citation type="submission" date="2023-08" db="EMBL/GenBank/DDBJ databases">
        <title>Functional and genomic diversity of the sorghum phyllosphere microbiome.</title>
        <authorList>
            <person name="Shade A."/>
        </authorList>
    </citation>
    <scope>NUCLEOTIDE SEQUENCE</scope>
    <source>
        <strain evidence="1">SORGH_AS_0974</strain>
    </source>
</reference>
<dbReference type="AlphaFoldDB" id="A0AAJ2ES46"/>
<dbReference type="EMBL" id="JAVIZC010000003">
    <property type="protein sequence ID" value="MDR6102805.1"/>
    <property type="molecule type" value="Genomic_DNA"/>
</dbReference>
<dbReference type="Proteomes" id="UP001255601">
    <property type="component" value="Unassembled WGS sequence"/>
</dbReference>
<evidence type="ECO:0000313" key="2">
    <source>
        <dbReference type="Proteomes" id="UP001255601"/>
    </source>
</evidence>
<accession>A0AAJ2ES46</accession>
<comment type="caution">
    <text evidence="1">The sequence shown here is derived from an EMBL/GenBank/DDBJ whole genome shotgun (WGS) entry which is preliminary data.</text>
</comment>
<evidence type="ECO:0000313" key="1">
    <source>
        <dbReference type="EMBL" id="MDR6102805.1"/>
    </source>
</evidence>
<protein>
    <recommendedName>
        <fullName evidence="3">DUF2793 domain-containing protein</fullName>
    </recommendedName>
</protein>
<gene>
    <name evidence="1" type="ORF">QE369_003002</name>
</gene>
<name>A0AAJ2ES46_9HYPH</name>
<dbReference type="RefSeq" id="WP_309771390.1">
    <property type="nucleotide sequence ID" value="NZ_JAVIZC010000003.1"/>
</dbReference>
<dbReference type="Pfam" id="PF10983">
    <property type="entry name" value="DUF2793"/>
    <property type="match status" value="1"/>
</dbReference>
<dbReference type="InterPro" id="IPR021251">
    <property type="entry name" value="DUF2793"/>
</dbReference>
<evidence type="ECO:0008006" key="3">
    <source>
        <dbReference type="Google" id="ProtNLM"/>
    </source>
</evidence>
<organism evidence="1 2">
    <name type="scientific">Agrobacterium larrymoorei</name>
    <dbReference type="NCBI Taxonomy" id="160699"/>
    <lineage>
        <taxon>Bacteria</taxon>
        <taxon>Pseudomonadati</taxon>
        <taxon>Pseudomonadota</taxon>
        <taxon>Alphaproteobacteria</taxon>
        <taxon>Hyphomicrobiales</taxon>
        <taxon>Rhizobiaceae</taxon>
        <taxon>Rhizobium/Agrobacterium group</taxon>
        <taxon>Agrobacterium</taxon>
    </lineage>
</organism>
<sequence>MDRINGQDTIDIGGGRRGFRAENLVAGLAGTEVTADFLNGIQEEILKVVLEAGLAPNAADWSQLWQALKLLGLSSGSKNRRWTAVTSMSVTAPPANPATGDTYLIPAGASGAWAGNIGKIADWTGDAWSYFSPPDGHGVGLPDGRLFLRVGGAFVEKVALDAQSGKWNFAVAAGTANAVTATLTPAPAAYVDGMQFRLKALATNTSVTPTMSLNGLPAKQILNGDGSWLTPGSIVAGVAQNYSYDATLDKIILVTPANTGVKQGSGWIRHSDGTYEAWGNVSFPGATTQVDVTLPVTFPVSIDSVLIADSGSGVFPGAGWPLSNSQIRCWTPKYVISLDSANVIAKSSLANPIVLWYRCWGR</sequence>
<proteinExistence type="predicted"/>